<proteinExistence type="predicted"/>
<organism evidence="2 3">
    <name type="scientific">Candidatus Carbonibacillus altaicus</name>
    <dbReference type="NCBI Taxonomy" id="2163959"/>
    <lineage>
        <taxon>Bacteria</taxon>
        <taxon>Bacillati</taxon>
        <taxon>Bacillota</taxon>
        <taxon>Bacilli</taxon>
        <taxon>Bacillales</taxon>
        <taxon>Candidatus Carbonibacillus</taxon>
    </lineage>
</organism>
<dbReference type="AlphaFoldDB" id="A0A2R6Y5G1"/>
<dbReference type="EMBL" id="PEBX01000001">
    <property type="protein sequence ID" value="PTQ57920.1"/>
    <property type="molecule type" value="Genomic_DNA"/>
</dbReference>
<comment type="caution">
    <text evidence="2">The sequence shown here is derived from an EMBL/GenBank/DDBJ whole genome shotgun (WGS) entry which is preliminary data.</text>
</comment>
<accession>A0A2R6Y5G1</accession>
<sequence>MRKERPVVVAHRGASALAPENTIIAFEWARLLGADAIEADVRLSRDRVPVILHDAYLERTTDGEGFAETKDWSDILKLDAGSWFDPSFHGARVPSLDELLLWAKPHHMPLILELKGSLIDQDVFIKAVLSVIYDHDYMHATTFSSYHDHFLYRLKQYDPKAQTALLYVYLQEPWRYALELGASALHAAYPFLRKRHIEAAHQSGLQLYVYTLSDYHDLRSACELGVDGVLTDRPELAIEACTR</sequence>
<dbReference type="PROSITE" id="PS51704">
    <property type="entry name" value="GP_PDE"/>
    <property type="match status" value="1"/>
</dbReference>
<dbReference type="GO" id="GO:0006629">
    <property type="term" value="P:lipid metabolic process"/>
    <property type="evidence" value="ECO:0007669"/>
    <property type="project" value="InterPro"/>
</dbReference>
<dbReference type="SUPFAM" id="SSF51695">
    <property type="entry name" value="PLC-like phosphodiesterases"/>
    <property type="match status" value="1"/>
</dbReference>
<dbReference type="Pfam" id="PF03009">
    <property type="entry name" value="GDPD"/>
    <property type="match status" value="1"/>
</dbReference>
<dbReference type="GO" id="GO:0008081">
    <property type="term" value="F:phosphoric diester hydrolase activity"/>
    <property type="evidence" value="ECO:0007669"/>
    <property type="project" value="InterPro"/>
</dbReference>
<dbReference type="InterPro" id="IPR030395">
    <property type="entry name" value="GP_PDE_dom"/>
</dbReference>
<protein>
    <submittedName>
        <fullName evidence="2">Glycerophosphoryl diester phosphodiesterase</fullName>
    </submittedName>
</protein>
<dbReference type="PANTHER" id="PTHR46211:SF14">
    <property type="entry name" value="GLYCEROPHOSPHODIESTER PHOSPHODIESTERASE"/>
    <property type="match status" value="1"/>
</dbReference>
<feature type="domain" description="GP-PDE" evidence="1">
    <location>
        <begin position="6"/>
        <end position="241"/>
    </location>
</feature>
<evidence type="ECO:0000313" key="3">
    <source>
        <dbReference type="Proteomes" id="UP000244338"/>
    </source>
</evidence>
<dbReference type="Gene3D" id="3.20.20.190">
    <property type="entry name" value="Phosphatidylinositol (PI) phosphodiesterase"/>
    <property type="match status" value="1"/>
</dbReference>
<dbReference type="PANTHER" id="PTHR46211">
    <property type="entry name" value="GLYCEROPHOSPHORYL DIESTER PHOSPHODIESTERASE"/>
    <property type="match status" value="1"/>
</dbReference>
<evidence type="ECO:0000259" key="1">
    <source>
        <dbReference type="PROSITE" id="PS51704"/>
    </source>
</evidence>
<name>A0A2R6Y5G1_9BACL</name>
<gene>
    <name evidence="2" type="ORF">BSOLF_0431</name>
</gene>
<dbReference type="Proteomes" id="UP000244338">
    <property type="component" value="Unassembled WGS sequence"/>
</dbReference>
<dbReference type="InterPro" id="IPR017946">
    <property type="entry name" value="PLC-like_Pdiesterase_TIM-brl"/>
</dbReference>
<reference evidence="3" key="1">
    <citation type="journal article" date="2018" name="Sci. Rep.">
        <title>Lignite coal burning seam in the remote Altai Mountains harbors a hydrogen-driven thermophilic microbial community.</title>
        <authorList>
            <person name="Kadnikov V.V."/>
            <person name="Mardanov A.V."/>
            <person name="Ivasenko D.A."/>
            <person name="Antsiferov D.V."/>
            <person name="Beletsky A.V."/>
            <person name="Karnachuk O.V."/>
            <person name="Ravin N.V."/>
        </authorList>
    </citation>
    <scope>NUCLEOTIDE SEQUENCE [LARGE SCALE GENOMIC DNA]</scope>
</reference>
<evidence type="ECO:0000313" key="2">
    <source>
        <dbReference type="EMBL" id="PTQ57920.1"/>
    </source>
</evidence>